<gene>
    <name evidence="3" type="ORF">L873DRAFT_99073</name>
</gene>
<reference evidence="3 4" key="1">
    <citation type="journal article" date="2018" name="Nat. Ecol. Evol.">
        <title>Pezizomycetes genomes reveal the molecular basis of ectomycorrhizal truffle lifestyle.</title>
        <authorList>
            <person name="Murat C."/>
            <person name="Payen T."/>
            <person name="Noel B."/>
            <person name="Kuo A."/>
            <person name="Morin E."/>
            <person name="Chen J."/>
            <person name="Kohler A."/>
            <person name="Krizsan K."/>
            <person name="Balestrini R."/>
            <person name="Da Silva C."/>
            <person name="Montanini B."/>
            <person name="Hainaut M."/>
            <person name="Levati E."/>
            <person name="Barry K.W."/>
            <person name="Belfiori B."/>
            <person name="Cichocki N."/>
            <person name="Clum A."/>
            <person name="Dockter R.B."/>
            <person name="Fauchery L."/>
            <person name="Guy J."/>
            <person name="Iotti M."/>
            <person name="Le Tacon F."/>
            <person name="Lindquist E.A."/>
            <person name="Lipzen A."/>
            <person name="Malagnac F."/>
            <person name="Mello A."/>
            <person name="Molinier V."/>
            <person name="Miyauchi S."/>
            <person name="Poulain J."/>
            <person name="Riccioni C."/>
            <person name="Rubini A."/>
            <person name="Sitrit Y."/>
            <person name="Splivallo R."/>
            <person name="Traeger S."/>
            <person name="Wang M."/>
            <person name="Zifcakova L."/>
            <person name="Wipf D."/>
            <person name="Zambonelli A."/>
            <person name="Paolocci F."/>
            <person name="Nowrousian M."/>
            <person name="Ottonello S."/>
            <person name="Baldrian P."/>
            <person name="Spatafora J.W."/>
            <person name="Henrissat B."/>
            <person name="Nagy L.G."/>
            <person name="Aury J.M."/>
            <person name="Wincker P."/>
            <person name="Grigoriev I.V."/>
            <person name="Bonfante P."/>
            <person name="Martin F.M."/>
        </authorList>
    </citation>
    <scope>NUCLEOTIDE SEQUENCE [LARGE SCALE GENOMIC DNA]</scope>
    <source>
        <strain evidence="3 4">120613-1</strain>
    </source>
</reference>
<dbReference type="Pfam" id="PF24476">
    <property type="entry name" value="DUF7580"/>
    <property type="match status" value="1"/>
</dbReference>
<evidence type="ECO:0000313" key="3">
    <source>
        <dbReference type="EMBL" id="RPB03776.1"/>
    </source>
</evidence>
<keyword evidence="4" id="KW-1185">Reference proteome</keyword>
<dbReference type="Gene3D" id="1.20.120.1020">
    <property type="entry name" value="Prion-inhibition and propagation, HeLo domain"/>
    <property type="match status" value="1"/>
</dbReference>
<dbReference type="InterPro" id="IPR056002">
    <property type="entry name" value="DUF7580"/>
</dbReference>
<dbReference type="InterPro" id="IPR029498">
    <property type="entry name" value="HeLo_dom"/>
</dbReference>
<evidence type="ECO:0000313" key="4">
    <source>
        <dbReference type="Proteomes" id="UP000276215"/>
    </source>
</evidence>
<dbReference type="PANTHER" id="PTHR37542">
    <property type="entry name" value="HELO DOMAIN-CONTAINING PROTEIN-RELATED"/>
    <property type="match status" value="1"/>
</dbReference>
<dbReference type="Gene3D" id="1.10.510.10">
    <property type="entry name" value="Transferase(Phosphotransferase) domain 1"/>
    <property type="match status" value="1"/>
</dbReference>
<dbReference type="AlphaFoldDB" id="A0A3N4JZJ6"/>
<feature type="domain" description="DUF7580" evidence="2">
    <location>
        <begin position="361"/>
        <end position="540"/>
    </location>
</feature>
<dbReference type="SUPFAM" id="SSF56112">
    <property type="entry name" value="Protein kinase-like (PK-like)"/>
    <property type="match status" value="1"/>
</dbReference>
<protein>
    <submittedName>
        <fullName evidence="3">Uncharacterized protein</fullName>
    </submittedName>
</protein>
<dbReference type="PANTHER" id="PTHR37542:SF1">
    <property type="entry name" value="PRION-INHIBITION AND PROPAGATION HELO DOMAIN-CONTAINING PROTEIN"/>
    <property type="match status" value="1"/>
</dbReference>
<organism evidence="3 4">
    <name type="scientific">Choiromyces venosus 120613-1</name>
    <dbReference type="NCBI Taxonomy" id="1336337"/>
    <lineage>
        <taxon>Eukaryota</taxon>
        <taxon>Fungi</taxon>
        <taxon>Dikarya</taxon>
        <taxon>Ascomycota</taxon>
        <taxon>Pezizomycotina</taxon>
        <taxon>Pezizomycetes</taxon>
        <taxon>Pezizales</taxon>
        <taxon>Tuberaceae</taxon>
        <taxon>Choiromyces</taxon>
    </lineage>
</organism>
<dbReference type="InterPro" id="IPR038305">
    <property type="entry name" value="HeLo_sf"/>
</dbReference>
<name>A0A3N4JZJ6_9PEZI</name>
<sequence>MEVAGIAIAVFNEVFVIGKFIGQVLVDAAHQDDSFRKLDSDLKFQQTLLSTFGKRFLESGFINEIEDTLKDQITTILQELKSLVGEYGRLAARYDKEYSEALKEVDKWWEVGIGSSGKQKGAGEPKLIQLESIEIPEPTNPPKHERKRAWSGWCFPRAQLSQKFASLEWALFNKDKLESLVRDYKDLVGKLMEVTKLTLLTWAPFSTNLDTLRDFQRKDAKTLGMSKITTARMFIVKPSEGEAVELDSKLITTVSEPQGHTNSPKAAASLIGEGNMRNGKYNNQNILIEYKHDPEPQETTSKPEITKGRIQFLSKLLGVECRDGEPTESNNFTLRCLGYFHEPEERRYGLAFAFPHGREKPMSLHTVISSLKKESRPTLGQRFTIAHSIGYTLMEWFLVGWVHKSINSKNILFFHQEHQGLDFDSPYLCGFEYSRPGREESNEIVKSKGVHWDLYRHPARQGLPTEAFEKIHDIYAFGVLLLELGLWQLAPKLIDPAVKANPGGIKEILVKNAGERLGHFMGQKYRDAVLLCLNSSLAVDSKLIATFGEQVVSVLEEGRKL</sequence>
<dbReference type="EMBL" id="ML120361">
    <property type="protein sequence ID" value="RPB03776.1"/>
    <property type="molecule type" value="Genomic_DNA"/>
</dbReference>
<feature type="domain" description="Prion-inhibition and propagation HeLo" evidence="1">
    <location>
        <begin position="24"/>
        <end position="196"/>
    </location>
</feature>
<proteinExistence type="predicted"/>
<dbReference type="OrthoDB" id="1911848at2759"/>
<accession>A0A3N4JZJ6</accession>
<dbReference type="Proteomes" id="UP000276215">
    <property type="component" value="Unassembled WGS sequence"/>
</dbReference>
<dbReference type="STRING" id="1336337.A0A3N4JZJ6"/>
<evidence type="ECO:0000259" key="1">
    <source>
        <dbReference type="Pfam" id="PF14479"/>
    </source>
</evidence>
<evidence type="ECO:0000259" key="2">
    <source>
        <dbReference type="Pfam" id="PF24476"/>
    </source>
</evidence>
<dbReference type="InterPro" id="IPR011009">
    <property type="entry name" value="Kinase-like_dom_sf"/>
</dbReference>
<dbReference type="Pfam" id="PF14479">
    <property type="entry name" value="HeLo"/>
    <property type="match status" value="1"/>
</dbReference>